<feature type="domain" description="Flotillin C-terminal" evidence="1">
    <location>
        <begin position="21"/>
        <end position="103"/>
    </location>
</feature>
<dbReference type="EMBL" id="JBAPLU010000006">
    <property type="protein sequence ID" value="MEI4271600.1"/>
    <property type="molecule type" value="Genomic_DNA"/>
</dbReference>
<gene>
    <name evidence="2" type="ORF">TEK04_07670</name>
</gene>
<name>A0ABU8DRX0_9ACTN</name>
<dbReference type="InterPro" id="IPR031905">
    <property type="entry name" value="Flotillin_C"/>
</dbReference>
<dbReference type="Proteomes" id="UP001361570">
    <property type="component" value="Unassembled WGS sequence"/>
</dbReference>
<dbReference type="PANTHER" id="PTHR13806">
    <property type="entry name" value="FLOTILLIN-RELATED"/>
    <property type="match status" value="1"/>
</dbReference>
<comment type="caution">
    <text evidence="2">The sequence shown here is derived from an EMBL/GenBank/DDBJ whole genome shotgun (WGS) entry which is preliminary data.</text>
</comment>
<reference evidence="2 3" key="1">
    <citation type="submission" date="2024-03" db="EMBL/GenBank/DDBJ databases">
        <title>Draft genome sequence of Klenkia sp. LSe6-5.</title>
        <authorList>
            <person name="Duangmal K."/>
            <person name="Chantavorakit T."/>
        </authorList>
    </citation>
    <scope>NUCLEOTIDE SEQUENCE [LARGE SCALE GENOMIC DNA]</scope>
    <source>
        <strain evidence="2 3">LSe6-5</strain>
    </source>
</reference>
<organism evidence="2 3">
    <name type="scientific">Klenkia sesuvii</name>
    <dbReference type="NCBI Taxonomy" id="3103137"/>
    <lineage>
        <taxon>Bacteria</taxon>
        <taxon>Bacillati</taxon>
        <taxon>Actinomycetota</taxon>
        <taxon>Actinomycetes</taxon>
        <taxon>Geodermatophilales</taxon>
        <taxon>Geodermatophilaceae</taxon>
        <taxon>Klenkia</taxon>
    </lineage>
</organism>
<evidence type="ECO:0000259" key="1">
    <source>
        <dbReference type="Pfam" id="PF15975"/>
    </source>
</evidence>
<dbReference type="InterPro" id="IPR027705">
    <property type="entry name" value="Flotillin_fam"/>
</dbReference>
<dbReference type="RefSeq" id="WP_336403738.1">
    <property type="nucleotide sequence ID" value="NZ_JBAPLU010000006.1"/>
</dbReference>
<sequence>MADEAIAVSQRQLALKQAETDAEIDAAKAEAAAILAKGKAEAESMDARSQAFSTYGEAAILDLLVKVLPEVVSAAAAPLSSVEKMTVISADGPGSLSKSVAANVAQGLQLSGDLTGLDVPALLKRLSGAAADGSGPASPERVPVDGA</sequence>
<proteinExistence type="predicted"/>
<protein>
    <submittedName>
        <fullName evidence="2">Flotillin domain-containing protein</fullName>
    </submittedName>
</protein>
<evidence type="ECO:0000313" key="3">
    <source>
        <dbReference type="Proteomes" id="UP001361570"/>
    </source>
</evidence>
<dbReference type="PANTHER" id="PTHR13806:SF46">
    <property type="entry name" value="FLOTILLIN-1-RELATED"/>
    <property type="match status" value="1"/>
</dbReference>
<accession>A0ABU8DRX0</accession>
<keyword evidence="3" id="KW-1185">Reference proteome</keyword>
<evidence type="ECO:0000313" key="2">
    <source>
        <dbReference type="EMBL" id="MEI4271600.1"/>
    </source>
</evidence>
<dbReference type="Pfam" id="PF15975">
    <property type="entry name" value="Flot"/>
    <property type="match status" value="1"/>
</dbReference>